<feature type="transmembrane region" description="Helical" evidence="1">
    <location>
        <begin position="65"/>
        <end position="83"/>
    </location>
</feature>
<dbReference type="EMBL" id="SESI01000001">
    <property type="protein sequence ID" value="TQQ82240.1"/>
    <property type="molecule type" value="Genomic_DNA"/>
</dbReference>
<keyword evidence="1" id="KW-0812">Transmembrane</keyword>
<keyword evidence="1" id="KW-0472">Membrane</keyword>
<name>A0A544QS11_9EURY</name>
<dbReference type="RefSeq" id="WP_142442889.1">
    <property type="nucleotide sequence ID" value="NZ_SESI01000001.1"/>
</dbReference>
<sequence length="90" mass="9872">MTTPRQRQFLFGQIGWMLGAVGILASVDSLTIEYAFVVSFVGLAVVTALTEPLHATVDWRRRLRWPLVAGALVFVVLVGVRTAEKLIGSM</sequence>
<protein>
    <submittedName>
        <fullName evidence="2">Uncharacterized protein</fullName>
    </submittedName>
</protein>
<keyword evidence="3" id="KW-1185">Reference proteome</keyword>
<dbReference type="AlphaFoldDB" id="A0A544QS11"/>
<accession>A0A544QS11</accession>
<dbReference type="InterPro" id="IPR058357">
    <property type="entry name" value="DUF8044"/>
</dbReference>
<keyword evidence="1" id="KW-1133">Transmembrane helix</keyword>
<reference evidence="2 3" key="1">
    <citation type="submission" date="2019-02" db="EMBL/GenBank/DDBJ databases">
        <title>Halonotius sp. a new haloqrchaeon isolated from saline water.</title>
        <authorList>
            <person name="Duran-Viseras A."/>
            <person name="Sanchez-Porro C."/>
            <person name="Ventosa A."/>
        </authorList>
    </citation>
    <scope>NUCLEOTIDE SEQUENCE [LARGE SCALE GENOMIC DNA]</scope>
    <source>
        <strain evidence="2 3">F9-27</strain>
    </source>
</reference>
<dbReference type="Pfam" id="PF26161">
    <property type="entry name" value="DUF8044"/>
    <property type="match status" value="1"/>
</dbReference>
<proteinExistence type="predicted"/>
<evidence type="ECO:0000313" key="2">
    <source>
        <dbReference type="EMBL" id="TQQ82240.1"/>
    </source>
</evidence>
<dbReference type="OrthoDB" id="321804at2157"/>
<feature type="transmembrane region" description="Helical" evidence="1">
    <location>
        <begin position="33"/>
        <end position="53"/>
    </location>
</feature>
<feature type="transmembrane region" description="Helical" evidence="1">
    <location>
        <begin position="9"/>
        <end position="27"/>
    </location>
</feature>
<comment type="caution">
    <text evidence="2">The sequence shown here is derived from an EMBL/GenBank/DDBJ whole genome shotgun (WGS) entry which is preliminary data.</text>
</comment>
<organism evidence="2 3">
    <name type="scientific">Halonotius roseus</name>
    <dbReference type="NCBI Taxonomy" id="2511997"/>
    <lineage>
        <taxon>Archaea</taxon>
        <taxon>Methanobacteriati</taxon>
        <taxon>Methanobacteriota</taxon>
        <taxon>Stenosarchaea group</taxon>
        <taxon>Halobacteria</taxon>
        <taxon>Halobacteriales</taxon>
        <taxon>Haloferacaceae</taxon>
        <taxon>Halonotius</taxon>
    </lineage>
</organism>
<evidence type="ECO:0000313" key="3">
    <source>
        <dbReference type="Proteomes" id="UP000315385"/>
    </source>
</evidence>
<gene>
    <name evidence="2" type="ORF">EWF95_04710</name>
</gene>
<evidence type="ECO:0000256" key="1">
    <source>
        <dbReference type="SAM" id="Phobius"/>
    </source>
</evidence>
<dbReference type="Proteomes" id="UP000315385">
    <property type="component" value="Unassembled WGS sequence"/>
</dbReference>